<comment type="caution">
    <text evidence="1">The sequence shown here is derived from an EMBL/GenBank/DDBJ whole genome shotgun (WGS) entry which is preliminary data.</text>
</comment>
<name>A0ABY0A7W6_9BURK</name>
<organism evidence="1 2">
    <name type="scientific">Variovorax beijingensis</name>
    <dbReference type="NCBI Taxonomy" id="2496117"/>
    <lineage>
        <taxon>Bacteria</taxon>
        <taxon>Pseudomonadati</taxon>
        <taxon>Pseudomonadota</taxon>
        <taxon>Betaproteobacteria</taxon>
        <taxon>Burkholderiales</taxon>
        <taxon>Comamonadaceae</taxon>
        <taxon>Variovorax</taxon>
    </lineage>
</organism>
<reference evidence="1 2" key="1">
    <citation type="submission" date="2018-12" db="EMBL/GenBank/DDBJ databases">
        <title>The genome sequences of strain 502.</title>
        <authorList>
            <person name="Gao J."/>
            <person name="Sun J."/>
        </authorList>
    </citation>
    <scope>NUCLEOTIDE SEQUENCE [LARGE SCALE GENOMIC DNA]</scope>
    <source>
        <strain evidence="1 2">502</strain>
    </source>
</reference>
<proteinExistence type="predicted"/>
<dbReference type="EMBL" id="RXFQ01000006">
    <property type="protein sequence ID" value="RSZ37535.1"/>
    <property type="molecule type" value="Genomic_DNA"/>
</dbReference>
<evidence type="ECO:0000313" key="1">
    <source>
        <dbReference type="EMBL" id="RSZ37535.1"/>
    </source>
</evidence>
<dbReference type="RefSeq" id="WP_125965376.1">
    <property type="nucleotide sequence ID" value="NZ_RXFQ01000006.1"/>
</dbReference>
<gene>
    <name evidence="1" type="ORF">EJO66_12600</name>
</gene>
<evidence type="ECO:0008006" key="3">
    <source>
        <dbReference type="Google" id="ProtNLM"/>
    </source>
</evidence>
<sequence length="202" mass="21407">MKTSFRRRPAERGVVLLLCLIVLVVLLAGGVAVMRSMNTSLSSAGNLAFKRDLVNQGEQAADTALKLFGTGALSAAGADIASAKAQNYSAEKLPSNDRGIPLALLSDTAFDAVASATNDIKDASRKDQVKVRYIIDRLCNAPGAPSKSNCVYAPGSTDVRGGSVQESQRPPPPKALVYRLSIRVDGPRDTQVFLQSSFTKPE</sequence>
<accession>A0ABY0A7W6</accession>
<evidence type="ECO:0000313" key="2">
    <source>
        <dbReference type="Proteomes" id="UP000271137"/>
    </source>
</evidence>
<keyword evidence="2" id="KW-1185">Reference proteome</keyword>
<dbReference type="Proteomes" id="UP000271137">
    <property type="component" value="Unassembled WGS sequence"/>
</dbReference>
<protein>
    <recommendedName>
        <fullName evidence="3">Type IV pilus assembly protein PilX</fullName>
    </recommendedName>
</protein>